<gene>
    <name evidence="1" type="ORF">L833_3126</name>
</gene>
<proteinExistence type="predicted"/>
<reference evidence="1 2" key="1">
    <citation type="journal article" date="2014" name="Emerg. Infect. Dis.">
        <title>High-level Relatedness among Mycobacterium abscessus subsp. massiliense Strains from Widely Separated Outbreaks.</title>
        <authorList>
            <person name="Tettelin H."/>
            <person name="Davidson R.M."/>
            <person name="Agrawal S."/>
            <person name="Aitken M.L."/>
            <person name="Shallom S."/>
            <person name="Hasan N.A."/>
            <person name="Strong M."/>
            <person name="Nogueira de Moura V.C."/>
            <person name="De Groote M.A."/>
            <person name="Duarte R.S."/>
            <person name="Hine E."/>
            <person name="Parankush S."/>
            <person name="Su Q."/>
            <person name="Daugherty S.C."/>
            <person name="Fraser C.M."/>
            <person name="Brown-Elliott B.A."/>
            <person name="Wallace R.J.Jr."/>
            <person name="Holland S.M."/>
            <person name="Sampaio E.P."/>
            <person name="Olivier K.N."/>
            <person name="Jackson M."/>
            <person name="Zelazny A.M."/>
        </authorList>
    </citation>
    <scope>NUCLEOTIDE SEQUENCE [LARGE SCALE GENOMIC DNA]</scope>
    <source>
        <strain evidence="1 2">MAB_091912_2446</strain>
    </source>
</reference>
<name>A0A829MPF3_9MYCO</name>
<accession>A0A829MPF3</accession>
<organism evidence="1 2">
    <name type="scientific">Mycobacteroides abscessus MAB_091912_2446</name>
    <dbReference type="NCBI Taxonomy" id="1335414"/>
    <lineage>
        <taxon>Bacteria</taxon>
        <taxon>Bacillati</taxon>
        <taxon>Actinomycetota</taxon>
        <taxon>Actinomycetes</taxon>
        <taxon>Mycobacteriales</taxon>
        <taxon>Mycobacteriaceae</taxon>
        <taxon>Mycobacteroides</taxon>
        <taxon>Mycobacteroides abscessus</taxon>
    </lineage>
</organism>
<dbReference type="AlphaFoldDB" id="A0A829MPF3"/>
<sequence length="38" mass="4217">MRLALVSFSVKRGHGQSVIGLDTICPHNEQIADKIPER</sequence>
<dbReference type="EMBL" id="AYTF01000001">
    <property type="protein sequence ID" value="ESV65733.1"/>
    <property type="molecule type" value="Genomic_DNA"/>
</dbReference>
<dbReference type="Proteomes" id="UP000018502">
    <property type="component" value="Unassembled WGS sequence"/>
</dbReference>
<evidence type="ECO:0000313" key="1">
    <source>
        <dbReference type="EMBL" id="ESV65733.1"/>
    </source>
</evidence>
<comment type="caution">
    <text evidence="1">The sequence shown here is derived from an EMBL/GenBank/DDBJ whole genome shotgun (WGS) entry which is preliminary data.</text>
</comment>
<protein>
    <submittedName>
        <fullName evidence="1">Uncharacterized protein</fullName>
    </submittedName>
</protein>
<evidence type="ECO:0000313" key="2">
    <source>
        <dbReference type="Proteomes" id="UP000018502"/>
    </source>
</evidence>